<gene>
    <name evidence="2" type="ORF">UC8_36560</name>
</gene>
<keyword evidence="3" id="KW-1185">Reference proteome</keyword>
<dbReference type="InterPro" id="IPR013222">
    <property type="entry name" value="Glyco_hyd_98_carb-bd"/>
</dbReference>
<dbReference type="SUPFAM" id="SSF49785">
    <property type="entry name" value="Galactose-binding domain-like"/>
    <property type="match status" value="1"/>
</dbReference>
<proteinExistence type="predicted"/>
<dbReference type="Pfam" id="PF08305">
    <property type="entry name" value="NPCBM"/>
    <property type="match status" value="1"/>
</dbReference>
<evidence type="ECO:0000313" key="3">
    <source>
        <dbReference type="Proteomes" id="UP000325286"/>
    </source>
</evidence>
<dbReference type="Gene3D" id="2.60.120.1060">
    <property type="entry name" value="NPCBM/NEW2 domain"/>
    <property type="match status" value="1"/>
</dbReference>
<dbReference type="RefSeq" id="WP_068137101.1">
    <property type="nucleotide sequence ID" value="NZ_CP042914.1"/>
</dbReference>
<reference evidence="2 3" key="1">
    <citation type="submission" date="2019-08" db="EMBL/GenBank/DDBJ databases">
        <title>Deep-cultivation of Planctomycetes and their phenomic and genomic characterization uncovers novel biology.</title>
        <authorList>
            <person name="Wiegand S."/>
            <person name="Jogler M."/>
            <person name="Boedeker C."/>
            <person name="Pinto D."/>
            <person name="Vollmers J."/>
            <person name="Rivas-Marin E."/>
            <person name="Kohn T."/>
            <person name="Peeters S.H."/>
            <person name="Heuer A."/>
            <person name="Rast P."/>
            <person name="Oberbeckmann S."/>
            <person name="Bunk B."/>
            <person name="Jeske O."/>
            <person name="Meyerdierks A."/>
            <person name="Storesund J.E."/>
            <person name="Kallscheuer N."/>
            <person name="Luecker S."/>
            <person name="Lage O.M."/>
            <person name="Pohl T."/>
            <person name="Merkel B.J."/>
            <person name="Hornburger P."/>
            <person name="Mueller R.-W."/>
            <person name="Bruemmer F."/>
            <person name="Labrenz M."/>
            <person name="Spormann A.M."/>
            <person name="Op den Camp H."/>
            <person name="Overmann J."/>
            <person name="Amann R."/>
            <person name="Jetten M.S.M."/>
            <person name="Mascher T."/>
            <person name="Medema M.H."/>
            <person name="Devos D.P."/>
            <person name="Kaster A.-K."/>
            <person name="Ovreas L."/>
            <person name="Rohde M."/>
            <person name="Galperin M.Y."/>
            <person name="Jogler C."/>
        </authorList>
    </citation>
    <scope>NUCLEOTIDE SEQUENCE [LARGE SCALE GENOMIC DNA]</scope>
    <source>
        <strain evidence="2 3">UC8</strain>
    </source>
</reference>
<dbReference type="KEGG" id="rul:UC8_36560"/>
<dbReference type="InterPro" id="IPR038637">
    <property type="entry name" value="NPCBM_sf"/>
</dbReference>
<dbReference type="EMBL" id="CP042914">
    <property type="protein sequence ID" value="QEG41630.1"/>
    <property type="molecule type" value="Genomic_DNA"/>
</dbReference>
<dbReference type="OrthoDB" id="262784at2"/>
<evidence type="ECO:0000259" key="1">
    <source>
        <dbReference type="SMART" id="SM00776"/>
    </source>
</evidence>
<organism evidence="2 3">
    <name type="scientific">Roseimaritima ulvae</name>
    <dbReference type="NCBI Taxonomy" id="980254"/>
    <lineage>
        <taxon>Bacteria</taxon>
        <taxon>Pseudomonadati</taxon>
        <taxon>Planctomycetota</taxon>
        <taxon>Planctomycetia</taxon>
        <taxon>Pirellulales</taxon>
        <taxon>Pirellulaceae</taxon>
        <taxon>Roseimaritima</taxon>
    </lineage>
</organism>
<dbReference type="Proteomes" id="UP000325286">
    <property type="component" value="Chromosome"/>
</dbReference>
<dbReference type="SMART" id="SM00776">
    <property type="entry name" value="NPCBM"/>
    <property type="match status" value="1"/>
</dbReference>
<sequence precursor="true">MQLLFFCAAWMLTGGLSVNVTPIDGSTYPAELVGAQNDALMLHVDGQPQQVPLGELQSVSRSEPDERVGPAVRATLRDGTRLPVDDIEMDATEAKLKLRRQGVFSVPVRDLQVLRFRSPSAQVDAQWAAYVEAPKSSDQLVIRRGTDTLDAVEGLVKGISEQSVQFELGGAPVDAPFNRLEGIVFAGQDSDAAAGKLRIKDVYGAIWNAESLSAGADDKTLTVHTTGGLQHAVRIDLIESIELSSGILFLTEVEPLEQTYQPFIVSPQSVPEDRVAQWMGPRVQDQHTLVVSSRSTIRYRIEPGFSRFAAEVQIDPSVTLGGQCELRVRLNDQTAWEKTLKIGEPLQQLDVPVGAASQLTLEVDYGDDGDIGDIVHIREPRFLK</sequence>
<protein>
    <submittedName>
        <fullName evidence="2">NPCBM/NEW2 domain protein</fullName>
    </submittedName>
</protein>
<dbReference type="InterPro" id="IPR008979">
    <property type="entry name" value="Galactose-bd-like_sf"/>
</dbReference>
<accession>A0A5B9QV10</accession>
<feature type="domain" description="Glycosyl hydrolase family 98 putative carbohydrate-binding module" evidence="1">
    <location>
        <begin position="244"/>
        <end position="384"/>
    </location>
</feature>
<evidence type="ECO:0000313" key="2">
    <source>
        <dbReference type="EMBL" id="QEG41630.1"/>
    </source>
</evidence>
<name>A0A5B9QV10_9BACT</name>
<dbReference type="AlphaFoldDB" id="A0A5B9QV10"/>